<dbReference type="OrthoDB" id="6099217at2"/>
<organism evidence="1 2">
    <name type="scientific">Mycolicibacterium brumae</name>
    <dbReference type="NCBI Taxonomy" id="85968"/>
    <lineage>
        <taxon>Bacteria</taxon>
        <taxon>Bacillati</taxon>
        <taxon>Actinomycetota</taxon>
        <taxon>Actinomycetes</taxon>
        <taxon>Mycobacteriales</taxon>
        <taxon>Mycobacteriaceae</taxon>
        <taxon>Mycolicibacterium</taxon>
    </lineage>
</organism>
<dbReference type="Proteomes" id="UP000230551">
    <property type="component" value="Unassembled WGS sequence"/>
</dbReference>
<accession>A0A2G5P4L9</accession>
<gene>
    <name evidence="1" type="ORF">CQY22_017260</name>
</gene>
<comment type="caution">
    <text evidence="1">The sequence shown here is derived from an EMBL/GenBank/DDBJ whole genome shotgun (WGS) entry which is preliminary data.</text>
</comment>
<evidence type="ECO:0000313" key="1">
    <source>
        <dbReference type="EMBL" id="PIB73302.1"/>
    </source>
</evidence>
<sequence length="284" mass="31713">MTATEAAAERVAAVRDDPHGRRALLRSTYDVPRGLPHRHVPYRRAALAFMDWQLRRGLLDPATGSPWWRAANAALLRDSWEARELAMAGQGDPSTPSVAATVEFIRHPSAPRWYRAHNLSIVSAYLVQRDLAGSEGRVERFFLNLVLMRVLYAHALVAAPKLALSWLAPAARPLGDPRLGMTAIFLSLSRILPHRYPVGDNVEEYVLSENSFGHLLDVGVISPRLPQLYEWAASDLETPELRTLLDDGIPAYSWDPNDHDVWTPTPSALARLARRVVPAHHRSL</sequence>
<reference evidence="1 2" key="1">
    <citation type="journal article" date="2017" name="Infect. Genet. Evol.">
        <title>The new phylogeny of the genus Mycobacterium: The old and the news.</title>
        <authorList>
            <person name="Tortoli E."/>
            <person name="Fedrizzi T."/>
            <person name="Meehan C.J."/>
            <person name="Trovato A."/>
            <person name="Grottola A."/>
            <person name="Giacobazzi E."/>
            <person name="Serpini G.F."/>
            <person name="Tagliazucchi S."/>
            <person name="Fabio A."/>
            <person name="Bettua C."/>
            <person name="Bertorelli R."/>
            <person name="Frascaro F."/>
            <person name="De Sanctis V."/>
            <person name="Pecorari M."/>
            <person name="Jousson O."/>
            <person name="Segata N."/>
            <person name="Cirillo D.M."/>
        </authorList>
    </citation>
    <scope>NUCLEOTIDE SEQUENCE [LARGE SCALE GENOMIC DNA]</scope>
    <source>
        <strain evidence="1 2">CIP1034565</strain>
    </source>
</reference>
<dbReference type="AlphaFoldDB" id="A0A2G5P4L9"/>
<evidence type="ECO:0000313" key="2">
    <source>
        <dbReference type="Proteomes" id="UP000230551"/>
    </source>
</evidence>
<keyword evidence="2" id="KW-1185">Reference proteome</keyword>
<protein>
    <submittedName>
        <fullName evidence="1">Uncharacterized protein</fullName>
    </submittedName>
</protein>
<name>A0A2G5P4L9_9MYCO</name>
<proteinExistence type="predicted"/>
<dbReference type="EMBL" id="PDCN02000034">
    <property type="protein sequence ID" value="PIB73302.1"/>
    <property type="molecule type" value="Genomic_DNA"/>
</dbReference>
<dbReference type="RefSeq" id="WP_090591999.1">
    <property type="nucleotide sequence ID" value="NZ_CP104302.1"/>
</dbReference>